<dbReference type="SUPFAM" id="SSF52087">
    <property type="entry name" value="CRAL/TRIO domain"/>
    <property type="match status" value="1"/>
</dbReference>
<dbReference type="InterPro" id="IPR000535">
    <property type="entry name" value="MSP_dom"/>
</dbReference>
<dbReference type="Gene3D" id="2.60.40.10">
    <property type="entry name" value="Immunoglobulins"/>
    <property type="match status" value="1"/>
</dbReference>
<dbReference type="SUPFAM" id="SSF49354">
    <property type="entry name" value="PapD-like"/>
    <property type="match status" value="1"/>
</dbReference>
<protein>
    <recommendedName>
        <fullName evidence="6">Motile sperm domain-containing protein 2</fullName>
    </recommendedName>
</protein>
<dbReference type="CDD" id="cd00170">
    <property type="entry name" value="SEC14"/>
    <property type="match status" value="1"/>
</dbReference>
<dbReference type="PROSITE" id="PS50202">
    <property type="entry name" value="MSP"/>
    <property type="match status" value="1"/>
</dbReference>
<name>A0A9P0ASJ6_BRAAE</name>
<dbReference type="InterPro" id="IPR013783">
    <property type="entry name" value="Ig-like_fold"/>
</dbReference>
<dbReference type="AlphaFoldDB" id="A0A9P0ASJ6"/>
<dbReference type="Gene3D" id="3.40.525.10">
    <property type="entry name" value="CRAL-TRIO lipid binding domain"/>
    <property type="match status" value="1"/>
</dbReference>
<dbReference type="Pfam" id="PF00650">
    <property type="entry name" value="CRAL_TRIO"/>
    <property type="match status" value="1"/>
</dbReference>
<evidence type="ECO:0000313" key="4">
    <source>
        <dbReference type="EMBL" id="CAH0547264.1"/>
    </source>
</evidence>
<feature type="transmembrane region" description="Helical" evidence="1">
    <location>
        <begin position="448"/>
        <end position="468"/>
    </location>
</feature>
<dbReference type="GO" id="GO:0140284">
    <property type="term" value="C:endoplasmic reticulum-endosome membrane contact site"/>
    <property type="evidence" value="ECO:0007669"/>
    <property type="project" value="TreeGrafter"/>
</dbReference>
<dbReference type="InterPro" id="IPR053012">
    <property type="entry name" value="ER-organelle_contact"/>
</dbReference>
<dbReference type="InterPro" id="IPR036865">
    <property type="entry name" value="CRAL-TRIO_dom_sf"/>
</dbReference>
<keyword evidence="1" id="KW-1133">Transmembrane helix</keyword>
<keyword evidence="5" id="KW-1185">Reference proteome</keyword>
<evidence type="ECO:0000259" key="3">
    <source>
        <dbReference type="PROSITE" id="PS50202"/>
    </source>
</evidence>
<proteinExistence type="predicted"/>
<dbReference type="PANTHER" id="PTHR46384:SF1">
    <property type="entry name" value="MOTILE SPERM DOMAIN-CONTAINING PROTEIN 2"/>
    <property type="match status" value="1"/>
</dbReference>
<feature type="domain" description="MSP" evidence="3">
    <location>
        <begin position="281"/>
        <end position="399"/>
    </location>
</feature>
<reference evidence="4" key="1">
    <citation type="submission" date="2021-12" db="EMBL/GenBank/DDBJ databases">
        <authorList>
            <person name="King R."/>
        </authorList>
    </citation>
    <scope>NUCLEOTIDE SEQUENCE</scope>
</reference>
<dbReference type="PROSITE" id="PS50191">
    <property type="entry name" value="CRAL_TRIO"/>
    <property type="match status" value="1"/>
</dbReference>
<dbReference type="InterPro" id="IPR001251">
    <property type="entry name" value="CRAL-TRIO_dom"/>
</dbReference>
<dbReference type="SUPFAM" id="SSF46938">
    <property type="entry name" value="CRAL/TRIO N-terminal domain"/>
    <property type="match status" value="1"/>
</dbReference>
<dbReference type="InterPro" id="IPR036273">
    <property type="entry name" value="CRAL/TRIO_N_dom_sf"/>
</dbReference>
<keyword evidence="1" id="KW-0472">Membrane</keyword>
<dbReference type="Pfam" id="PF00635">
    <property type="entry name" value="Motile_Sperm"/>
    <property type="match status" value="1"/>
</dbReference>
<accession>A0A9P0ASJ6</accession>
<evidence type="ECO:0000313" key="5">
    <source>
        <dbReference type="Proteomes" id="UP001154078"/>
    </source>
</evidence>
<dbReference type="EMBL" id="OV121132">
    <property type="protein sequence ID" value="CAH0547264.1"/>
    <property type="molecule type" value="Genomic_DNA"/>
</dbReference>
<evidence type="ECO:0000256" key="1">
    <source>
        <dbReference type="SAM" id="Phobius"/>
    </source>
</evidence>
<dbReference type="SMART" id="SM00516">
    <property type="entry name" value="SEC14"/>
    <property type="match status" value="1"/>
</dbReference>
<evidence type="ECO:0008006" key="6">
    <source>
        <dbReference type="Google" id="ProtNLM"/>
    </source>
</evidence>
<dbReference type="GO" id="GO:0012505">
    <property type="term" value="C:endomembrane system"/>
    <property type="evidence" value="ECO:0007669"/>
    <property type="project" value="TreeGrafter"/>
</dbReference>
<evidence type="ECO:0000259" key="2">
    <source>
        <dbReference type="PROSITE" id="PS50191"/>
    </source>
</evidence>
<dbReference type="InterPro" id="IPR008962">
    <property type="entry name" value="PapD-like_sf"/>
</dbReference>
<organism evidence="4 5">
    <name type="scientific">Brassicogethes aeneus</name>
    <name type="common">Rape pollen beetle</name>
    <name type="synonym">Meligethes aeneus</name>
    <dbReference type="NCBI Taxonomy" id="1431903"/>
    <lineage>
        <taxon>Eukaryota</taxon>
        <taxon>Metazoa</taxon>
        <taxon>Ecdysozoa</taxon>
        <taxon>Arthropoda</taxon>
        <taxon>Hexapoda</taxon>
        <taxon>Insecta</taxon>
        <taxon>Pterygota</taxon>
        <taxon>Neoptera</taxon>
        <taxon>Endopterygota</taxon>
        <taxon>Coleoptera</taxon>
        <taxon>Polyphaga</taxon>
        <taxon>Cucujiformia</taxon>
        <taxon>Nitidulidae</taxon>
        <taxon>Meligethinae</taxon>
        <taxon>Brassicogethes</taxon>
    </lineage>
</organism>
<feature type="domain" description="CRAL-TRIO" evidence="2">
    <location>
        <begin position="78"/>
        <end position="234"/>
    </location>
</feature>
<sequence length="487" mass="55194">MEISTNQIEDLRKAFLEELNDKGEDSIHPKDLDRIKTSNHWLERFLKHNEGNQKQTIGMMWECLKWRKDFNTNEISEDNIKKEILVQGGFFPHGKDKDGCTIFVFKCIKHKKGVNDLDEIKRCVIYWFERLEREKHGNPISIFFDMEGCGLGNMDMDLTKYLIGLFKTYYPFFLNYILIFEMPWVLSAAFKIIKSWLPEKAIEKIKFLSKKDIFTYVPEDQALTCWGGSDPYQFSFIPEEKSTVKDVPIINNNNKKVHFVDGTSMSESAASSGDKENDGGALKVQPNNVITFIKEGSELISTLSIENTDLSTSISYKLKTTSPEKFRVKPSTGILSPRAKTTVTVTLVTGYHIGGLSKDKFLIMSTVLDASETSKDISDIWKNTSNRKVNQIRLRCVQSGDITRNGNVDSVNGFADLDHDTLGKLTASVAKLNSCQGELHRAVKKTQYYQLATAFLVLFLAIVLGYVIKSDIRQISNNSYCTAPSAP</sequence>
<dbReference type="PANTHER" id="PTHR46384">
    <property type="entry name" value="MOTILE SPERM DOMAIN-CONTAINING PROTEIN 2"/>
    <property type="match status" value="1"/>
</dbReference>
<dbReference type="Proteomes" id="UP001154078">
    <property type="component" value="Chromosome 1"/>
</dbReference>
<dbReference type="OrthoDB" id="75724at2759"/>
<keyword evidence="1" id="KW-0812">Transmembrane</keyword>
<gene>
    <name evidence="4" type="ORF">MELIAE_LOCUS1287</name>
</gene>